<evidence type="ECO:0000256" key="1">
    <source>
        <dbReference type="SAM" id="Phobius"/>
    </source>
</evidence>
<feature type="transmembrane region" description="Helical" evidence="1">
    <location>
        <begin position="12"/>
        <end position="30"/>
    </location>
</feature>
<sequence>MLLYPPEQFDKNEWAIIFGVLFNILIFTVLPKRIPKEITPLIVLLSISFPKVMDHTMGVKPFNYYNLTDTYKYEIFDVVLYAVYPAFGYLFVYLIHYLDLKGFKRVLYFLSWTAFAFILELFLVKLNVYVYNGWKIIYSLPVYSIVLSLTYLFYIFLIAYRNKELNQNPTS</sequence>
<accession>A0ABW5BRW7</accession>
<evidence type="ECO:0000313" key="2">
    <source>
        <dbReference type="EMBL" id="MFD2212180.1"/>
    </source>
</evidence>
<evidence type="ECO:0000313" key="3">
    <source>
        <dbReference type="Proteomes" id="UP001597318"/>
    </source>
</evidence>
<dbReference type="RefSeq" id="WP_247342903.1">
    <property type="nucleotide sequence ID" value="NZ_CP095550.1"/>
</dbReference>
<keyword evidence="3" id="KW-1185">Reference proteome</keyword>
<keyword evidence="1" id="KW-0812">Transmembrane</keyword>
<gene>
    <name evidence="2" type="ORF">ACFSKK_00470</name>
</gene>
<protein>
    <submittedName>
        <fullName evidence="2">Uncharacterized protein</fullName>
    </submittedName>
</protein>
<dbReference type="EMBL" id="JBHUIK010000001">
    <property type="protein sequence ID" value="MFD2212180.1"/>
    <property type="molecule type" value="Genomic_DNA"/>
</dbReference>
<feature type="transmembrane region" description="Helical" evidence="1">
    <location>
        <begin position="106"/>
        <end position="124"/>
    </location>
</feature>
<feature type="transmembrane region" description="Helical" evidence="1">
    <location>
        <begin position="136"/>
        <end position="160"/>
    </location>
</feature>
<reference evidence="3" key="1">
    <citation type="journal article" date="2019" name="Int. J. Syst. Evol. Microbiol.">
        <title>The Global Catalogue of Microorganisms (GCM) 10K type strain sequencing project: providing services to taxonomists for standard genome sequencing and annotation.</title>
        <authorList>
            <consortium name="The Broad Institute Genomics Platform"/>
            <consortium name="The Broad Institute Genome Sequencing Center for Infectious Disease"/>
            <person name="Wu L."/>
            <person name="Ma J."/>
        </authorList>
    </citation>
    <scope>NUCLEOTIDE SEQUENCE [LARGE SCALE GENOMIC DNA]</scope>
    <source>
        <strain evidence="3">CGMCC 1.15474</strain>
    </source>
</reference>
<organism evidence="2 3">
    <name type="scientific">Metabacillus endolithicus</name>
    <dbReference type="NCBI Taxonomy" id="1535204"/>
    <lineage>
        <taxon>Bacteria</taxon>
        <taxon>Bacillati</taxon>
        <taxon>Bacillota</taxon>
        <taxon>Bacilli</taxon>
        <taxon>Bacillales</taxon>
        <taxon>Bacillaceae</taxon>
        <taxon>Metabacillus</taxon>
    </lineage>
</organism>
<proteinExistence type="predicted"/>
<keyword evidence="1" id="KW-0472">Membrane</keyword>
<feature type="transmembrane region" description="Helical" evidence="1">
    <location>
        <begin position="73"/>
        <end position="94"/>
    </location>
</feature>
<comment type="caution">
    <text evidence="2">The sequence shown here is derived from an EMBL/GenBank/DDBJ whole genome shotgun (WGS) entry which is preliminary data.</text>
</comment>
<name>A0ABW5BRW7_9BACI</name>
<dbReference type="Proteomes" id="UP001597318">
    <property type="component" value="Unassembled WGS sequence"/>
</dbReference>
<keyword evidence="1" id="KW-1133">Transmembrane helix</keyword>